<dbReference type="RefSeq" id="WP_163348684.1">
    <property type="nucleotide sequence ID" value="NZ_CP048409.1"/>
</dbReference>
<name>A0A6C0RJC0_9BACT</name>
<keyword evidence="9" id="KW-1185">Reference proteome</keyword>
<feature type="transmembrane region" description="Helical" evidence="6">
    <location>
        <begin position="579"/>
        <end position="599"/>
    </location>
</feature>
<dbReference type="PANTHER" id="PTHR12428">
    <property type="entry name" value="OXA1"/>
    <property type="match status" value="1"/>
</dbReference>
<keyword evidence="3 6" id="KW-1133">Transmembrane helix</keyword>
<dbReference type="PRINTS" id="PR00701">
    <property type="entry name" value="60KDINNERMP"/>
</dbReference>
<dbReference type="KEGG" id="drc:G0Q07_19280"/>
<feature type="transmembrane region" description="Helical" evidence="6">
    <location>
        <begin position="318"/>
        <end position="338"/>
    </location>
</feature>
<feature type="transmembrane region" description="Helical" evidence="6">
    <location>
        <begin position="140"/>
        <end position="162"/>
    </location>
</feature>
<gene>
    <name evidence="8" type="primary">yidC</name>
    <name evidence="8" type="ORF">G0Q07_19280</name>
</gene>
<dbReference type="InterPro" id="IPR028055">
    <property type="entry name" value="YidC/Oxa/ALB_C"/>
</dbReference>
<sequence length="1014" mass="116759">MDSILSPFIYIIRTIYEACYSLTGNYGVSILLLSFAVSLLLLPIFVYIEKAKKRDDAIKRRMQPLVNEIKQVYTGQERYYYLKTLNRQFGYSQFKSLVPILSLLVQIPFFIAAYQYLDNLEAIQGVSFGPLADLSEPDHLFGFVNVLPILMTLVNLLTVWFYTRNGNTSERIQMTVVAGVFLVLLYNLPSGLVLYWTMNNVFAFLRLFITNREVFSRKNVPDSIEANKKPDQKEWYYIFRTKLKKELSLNWQSYLSITIISFIILQLFYTTIISEQLHVVSKIVGRTIAALIISFIASTLSIYYSAIKNGIEKTPTAVILSALFVSLYLYLASLFNYNGVNEDLAIMSLVLSVILQIICVIKTKLLSEIKFKYFFQFILLICLVIQAFHFLSLENTHILELLNFGNSKTNSKMQDVALWGLLFVFIILPFTFRSKAKTKLNPGFISFFLSVLFVSGFVLIWNPLVTFSTFPEAFQFGAKSIINSGLILMPQIILGLLFLYWLLPKSVRFYFSVISVMLVFISVIHSSIIPINVGTLQGLNYSRSSEIDTPYLEYLLEAFANVGLFFLVRLLFRKYKIRHLNILLIILNLIVIGQALYAIQSKDLHRINEGDRIVSLSKNIDISDHNITLSKDKENVVVIMLDMIEGWYFQRYLDENPKTKTIFDGFTYYPNTVSSTNYTGGSMPGLIGGYDFAPLVLDEDKEHTLREKMTMAGEQLRDKSQENGYFYTCSDLPYCKIDKGTYDRYIPIWSDNWSPLKKVLNIGQSRNIGVEILRYNALFFSSPLLFKPVIYDNGSWHMQQKGMNEQNDITRHYNSLRALPYITDNRASKKTFTFMSYKATHFPWDIIAEDGSFVQNVDPYTNNKWGLDIVSNWLKVLKAIDTYDNTRIIIASDHGLRHAKDTAAVMINHPYKNINYDKVPWADMLNFSSLLLVKDFSSTGEITTDSTLMSTLDVQNISFNGNSPLMIDSIDNRTLDAVKVSWEIKMNENKVYPILRQYEINQNIFDINNWTRIK</sequence>
<dbReference type="NCBIfam" id="TIGR03592">
    <property type="entry name" value="yidC_oxa1_cterm"/>
    <property type="match status" value="1"/>
</dbReference>
<evidence type="ECO:0000313" key="8">
    <source>
        <dbReference type="EMBL" id="QIA09715.1"/>
    </source>
</evidence>
<comment type="subcellular location">
    <subcellularLocation>
        <location evidence="1 5">Membrane</location>
        <topology evidence="1 5">Multi-pass membrane protein</topology>
    </subcellularLocation>
</comment>
<feature type="transmembrane region" description="Helical" evidence="6">
    <location>
        <begin position="344"/>
        <end position="361"/>
    </location>
</feature>
<reference evidence="8 9" key="1">
    <citation type="submission" date="2020-02" db="EMBL/GenBank/DDBJ databases">
        <title>Genome sequencing for Draconibacterium sp. strain M1.</title>
        <authorList>
            <person name="Park S.-J."/>
        </authorList>
    </citation>
    <scope>NUCLEOTIDE SEQUENCE [LARGE SCALE GENOMIC DNA]</scope>
    <source>
        <strain evidence="8 9">M1</strain>
    </source>
</reference>
<organism evidence="8 9">
    <name type="scientific">Draconibacterium halophilum</name>
    <dbReference type="NCBI Taxonomy" id="2706887"/>
    <lineage>
        <taxon>Bacteria</taxon>
        <taxon>Pseudomonadati</taxon>
        <taxon>Bacteroidota</taxon>
        <taxon>Bacteroidia</taxon>
        <taxon>Marinilabiliales</taxon>
        <taxon>Prolixibacteraceae</taxon>
        <taxon>Draconibacterium</taxon>
    </lineage>
</organism>
<feature type="transmembrane region" description="Helical" evidence="6">
    <location>
        <begin position="169"/>
        <end position="186"/>
    </location>
</feature>
<protein>
    <submittedName>
        <fullName evidence="8">Membrane protein insertase YidC</fullName>
    </submittedName>
</protein>
<dbReference type="Gene3D" id="3.40.720.10">
    <property type="entry name" value="Alkaline Phosphatase, subunit A"/>
    <property type="match status" value="1"/>
</dbReference>
<feature type="domain" description="Membrane insertase YidC/Oxa/ALB C-terminal" evidence="7">
    <location>
        <begin position="26"/>
        <end position="212"/>
    </location>
</feature>
<evidence type="ECO:0000256" key="5">
    <source>
        <dbReference type="RuleBase" id="RU003945"/>
    </source>
</evidence>
<feature type="transmembrane region" description="Helical" evidence="6">
    <location>
        <begin position="249"/>
        <end position="268"/>
    </location>
</feature>
<accession>A0A6C0RJC0</accession>
<feature type="transmembrane region" description="Helical" evidence="6">
    <location>
        <begin position="481"/>
        <end position="502"/>
    </location>
</feature>
<evidence type="ECO:0000313" key="9">
    <source>
        <dbReference type="Proteomes" id="UP000474630"/>
    </source>
</evidence>
<feature type="transmembrane region" description="Helical" evidence="6">
    <location>
        <begin position="288"/>
        <end position="306"/>
    </location>
</feature>
<dbReference type="InterPro" id="IPR001708">
    <property type="entry name" value="YidC/ALB3/OXA1/COX18"/>
</dbReference>
<feature type="transmembrane region" description="Helical" evidence="6">
    <location>
        <begin position="509"/>
        <end position="531"/>
    </location>
</feature>
<feature type="transmembrane region" description="Helical" evidence="6">
    <location>
        <begin position="413"/>
        <end position="432"/>
    </location>
</feature>
<keyword evidence="2 5" id="KW-0812">Transmembrane</keyword>
<feature type="transmembrane region" description="Helical" evidence="6">
    <location>
        <begin position="551"/>
        <end position="572"/>
    </location>
</feature>
<evidence type="ECO:0000256" key="6">
    <source>
        <dbReference type="SAM" id="Phobius"/>
    </source>
</evidence>
<dbReference type="InterPro" id="IPR017850">
    <property type="entry name" value="Alkaline_phosphatase_core_sf"/>
</dbReference>
<keyword evidence="4 6" id="KW-0472">Membrane</keyword>
<dbReference type="Pfam" id="PF02096">
    <property type="entry name" value="60KD_IMP"/>
    <property type="match status" value="1"/>
</dbReference>
<evidence type="ECO:0000256" key="1">
    <source>
        <dbReference type="ARBA" id="ARBA00004141"/>
    </source>
</evidence>
<evidence type="ECO:0000256" key="2">
    <source>
        <dbReference type="ARBA" id="ARBA00022692"/>
    </source>
</evidence>
<dbReference type="GO" id="GO:0005886">
    <property type="term" value="C:plasma membrane"/>
    <property type="evidence" value="ECO:0007669"/>
    <property type="project" value="TreeGrafter"/>
</dbReference>
<evidence type="ECO:0000256" key="4">
    <source>
        <dbReference type="ARBA" id="ARBA00023136"/>
    </source>
</evidence>
<dbReference type="SUPFAM" id="SSF53649">
    <property type="entry name" value="Alkaline phosphatase-like"/>
    <property type="match status" value="1"/>
</dbReference>
<evidence type="ECO:0000256" key="3">
    <source>
        <dbReference type="ARBA" id="ARBA00022989"/>
    </source>
</evidence>
<dbReference type="EMBL" id="CP048409">
    <property type="protein sequence ID" value="QIA09715.1"/>
    <property type="molecule type" value="Genomic_DNA"/>
</dbReference>
<dbReference type="AlphaFoldDB" id="A0A6C0RJC0"/>
<dbReference type="PANTHER" id="PTHR12428:SF65">
    <property type="entry name" value="CYTOCHROME C OXIDASE ASSEMBLY PROTEIN COX18, MITOCHONDRIAL"/>
    <property type="match status" value="1"/>
</dbReference>
<dbReference type="Proteomes" id="UP000474630">
    <property type="component" value="Chromosome"/>
</dbReference>
<comment type="similarity">
    <text evidence="5">Belongs to the OXA1/ALB3/YidC family.</text>
</comment>
<proteinExistence type="inferred from homology"/>
<evidence type="ECO:0000259" key="7">
    <source>
        <dbReference type="Pfam" id="PF02096"/>
    </source>
</evidence>
<feature type="transmembrane region" description="Helical" evidence="6">
    <location>
        <begin position="26"/>
        <end position="48"/>
    </location>
</feature>
<dbReference type="GO" id="GO:0051205">
    <property type="term" value="P:protein insertion into membrane"/>
    <property type="evidence" value="ECO:0007669"/>
    <property type="project" value="TreeGrafter"/>
</dbReference>
<feature type="transmembrane region" description="Helical" evidence="6">
    <location>
        <begin position="373"/>
        <end position="393"/>
    </location>
</feature>
<dbReference type="GO" id="GO:0032977">
    <property type="term" value="F:membrane insertase activity"/>
    <property type="evidence" value="ECO:0007669"/>
    <property type="project" value="InterPro"/>
</dbReference>
<feature type="transmembrane region" description="Helical" evidence="6">
    <location>
        <begin position="444"/>
        <end position="461"/>
    </location>
</feature>